<evidence type="ECO:0000256" key="1">
    <source>
        <dbReference type="SAM" id="MobiDB-lite"/>
    </source>
</evidence>
<dbReference type="EMBL" id="CAJNNW010030309">
    <property type="protein sequence ID" value="CAE8703072.1"/>
    <property type="molecule type" value="Genomic_DNA"/>
</dbReference>
<comment type="caution">
    <text evidence="2">The sequence shown here is derived from an EMBL/GenBank/DDBJ whole genome shotgun (WGS) entry which is preliminary data.</text>
</comment>
<evidence type="ECO:0000313" key="3">
    <source>
        <dbReference type="Proteomes" id="UP000626109"/>
    </source>
</evidence>
<feature type="non-terminal residue" evidence="2">
    <location>
        <position position="116"/>
    </location>
</feature>
<dbReference type="AlphaFoldDB" id="A0A813KFB4"/>
<protein>
    <submittedName>
        <fullName evidence="2">Uncharacterized protein</fullName>
    </submittedName>
</protein>
<proteinExistence type="predicted"/>
<name>A0A813KFB4_POLGL</name>
<sequence length="116" mass="12290">APMQHYTTHGAAMVRGPPVAQYGMQAPVAAGMDPKKAQVFQAVPSRVPFAGAGRIAPRVFPSQAAAVLQAPTPSTNSKIQPQLQNLPRFHPPVFEGLDGQLPRPDSPCSTPRSVNE</sequence>
<feature type="compositionally biased region" description="Polar residues" evidence="1">
    <location>
        <begin position="107"/>
        <end position="116"/>
    </location>
</feature>
<feature type="non-terminal residue" evidence="2">
    <location>
        <position position="1"/>
    </location>
</feature>
<organism evidence="2 3">
    <name type="scientific">Polarella glacialis</name>
    <name type="common">Dinoflagellate</name>
    <dbReference type="NCBI Taxonomy" id="89957"/>
    <lineage>
        <taxon>Eukaryota</taxon>
        <taxon>Sar</taxon>
        <taxon>Alveolata</taxon>
        <taxon>Dinophyceae</taxon>
        <taxon>Suessiales</taxon>
        <taxon>Suessiaceae</taxon>
        <taxon>Polarella</taxon>
    </lineage>
</organism>
<gene>
    <name evidence="2" type="ORF">PGLA2088_LOCUS32708</name>
</gene>
<reference evidence="2" key="1">
    <citation type="submission" date="2021-02" db="EMBL/GenBank/DDBJ databases">
        <authorList>
            <person name="Dougan E. K."/>
            <person name="Rhodes N."/>
            <person name="Thang M."/>
            <person name="Chan C."/>
        </authorList>
    </citation>
    <scope>NUCLEOTIDE SEQUENCE</scope>
</reference>
<dbReference type="Proteomes" id="UP000626109">
    <property type="component" value="Unassembled WGS sequence"/>
</dbReference>
<accession>A0A813KFB4</accession>
<evidence type="ECO:0000313" key="2">
    <source>
        <dbReference type="EMBL" id="CAE8703072.1"/>
    </source>
</evidence>
<feature type="compositionally biased region" description="Polar residues" evidence="1">
    <location>
        <begin position="71"/>
        <end position="85"/>
    </location>
</feature>
<feature type="region of interest" description="Disordered" evidence="1">
    <location>
        <begin position="71"/>
        <end position="116"/>
    </location>
</feature>